<name>A0A2T2P5J2_CORCC</name>
<evidence type="ECO:0000313" key="10">
    <source>
        <dbReference type="Proteomes" id="UP000240883"/>
    </source>
</evidence>
<dbReference type="Pfam" id="PF20684">
    <property type="entry name" value="Fung_rhodopsin"/>
    <property type="match status" value="1"/>
</dbReference>
<feature type="transmembrane region" description="Helical" evidence="7">
    <location>
        <begin position="218"/>
        <end position="236"/>
    </location>
</feature>
<keyword evidence="3 7" id="KW-1133">Transmembrane helix</keyword>
<evidence type="ECO:0000256" key="1">
    <source>
        <dbReference type="ARBA" id="ARBA00004141"/>
    </source>
</evidence>
<evidence type="ECO:0000256" key="4">
    <source>
        <dbReference type="ARBA" id="ARBA00023136"/>
    </source>
</evidence>
<evidence type="ECO:0000256" key="2">
    <source>
        <dbReference type="ARBA" id="ARBA00022692"/>
    </source>
</evidence>
<dbReference type="InterPro" id="IPR052337">
    <property type="entry name" value="SAT4-like"/>
</dbReference>
<feature type="transmembrane region" description="Helical" evidence="7">
    <location>
        <begin position="99"/>
        <end position="120"/>
    </location>
</feature>
<comment type="similarity">
    <text evidence="5">Belongs to the SAT4 family.</text>
</comment>
<protein>
    <recommendedName>
        <fullName evidence="8">Rhodopsin domain-containing protein</fullName>
    </recommendedName>
</protein>
<organism evidence="9 10">
    <name type="scientific">Corynespora cassiicola Philippines</name>
    <dbReference type="NCBI Taxonomy" id="1448308"/>
    <lineage>
        <taxon>Eukaryota</taxon>
        <taxon>Fungi</taxon>
        <taxon>Dikarya</taxon>
        <taxon>Ascomycota</taxon>
        <taxon>Pezizomycotina</taxon>
        <taxon>Dothideomycetes</taxon>
        <taxon>Pleosporomycetidae</taxon>
        <taxon>Pleosporales</taxon>
        <taxon>Corynesporascaceae</taxon>
        <taxon>Corynespora</taxon>
    </lineage>
</organism>
<dbReference type="PANTHER" id="PTHR33048">
    <property type="entry name" value="PTH11-LIKE INTEGRAL MEMBRANE PROTEIN (AFU_ORTHOLOGUE AFUA_5G11245)"/>
    <property type="match status" value="1"/>
</dbReference>
<evidence type="ECO:0000256" key="6">
    <source>
        <dbReference type="SAM" id="MobiDB-lite"/>
    </source>
</evidence>
<dbReference type="PANTHER" id="PTHR33048:SF47">
    <property type="entry name" value="INTEGRAL MEMBRANE PROTEIN-RELATED"/>
    <property type="match status" value="1"/>
</dbReference>
<keyword evidence="10" id="KW-1185">Reference proteome</keyword>
<keyword evidence="2 7" id="KW-0812">Transmembrane</keyword>
<feature type="transmembrane region" description="Helical" evidence="7">
    <location>
        <begin position="179"/>
        <end position="198"/>
    </location>
</feature>
<dbReference type="STRING" id="1448308.A0A2T2P5J2"/>
<gene>
    <name evidence="9" type="ORF">BS50DRAFT_606772</name>
</gene>
<dbReference type="EMBL" id="KZ678129">
    <property type="protein sequence ID" value="PSN72940.1"/>
    <property type="molecule type" value="Genomic_DNA"/>
</dbReference>
<feature type="domain" description="Rhodopsin" evidence="8">
    <location>
        <begin position="32"/>
        <end position="239"/>
    </location>
</feature>
<keyword evidence="4 7" id="KW-0472">Membrane</keyword>
<feature type="transmembrane region" description="Helical" evidence="7">
    <location>
        <begin position="64"/>
        <end position="87"/>
    </location>
</feature>
<proteinExistence type="inferred from homology"/>
<dbReference type="AlphaFoldDB" id="A0A2T2P5J2"/>
<feature type="region of interest" description="Disordered" evidence="6">
    <location>
        <begin position="251"/>
        <end position="275"/>
    </location>
</feature>
<feature type="transmembrane region" description="Helical" evidence="7">
    <location>
        <begin position="12"/>
        <end position="34"/>
    </location>
</feature>
<dbReference type="Proteomes" id="UP000240883">
    <property type="component" value="Unassembled WGS sequence"/>
</dbReference>
<evidence type="ECO:0000313" key="9">
    <source>
        <dbReference type="EMBL" id="PSN72940.1"/>
    </source>
</evidence>
<evidence type="ECO:0000256" key="5">
    <source>
        <dbReference type="ARBA" id="ARBA00038359"/>
    </source>
</evidence>
<accession>A0A2T2P5J2</accession>
<evidence type="ECO:0000259" key="8">
    <source>
        <dbReference type="Pfam" id="PF20684"/>
    </source>
</evidence>
<comment type="subcellular location">
    <subcellularLocation>
        <location evidence="1">Membrane</location>
        <topology evidence="1">Multi-pass membrane protein</topology>
    </subcellularLocation>
</comment>
<dbReference type="OrthoDB" id="5413793at2759"/>
<sequence>MIFQAYPEEQRDLRWVTLTLTSIATLLMICRMVATWKNRGWFGLEDGFVIAAATGGDVRTAIKYFWLTQLFYVLTNGFNKMAFLMLYHRVFPLPWFRKACKILMAISVAWTISFSFVVVFQCTPIERVYNRTIPGHCISFFWQRWTNAISNLATDLAIFLLPMPAISHLQMSLSARISLAVLFGMGFFICLVTALRMATLNLSLRAREPTWESAPANLWSFIEAAMGVICACLISLRRSVGRLWPKGWRGTKSGSGRSGRTGAGWYASGTGGRSRRGTVVEMKSMEGVGKGKTSVRVGAEGLGGRSESQERIIEGEITVTKDVQVWRA</sequence>
<reference evidence="9 10" key="1">
    <citation type="journal article" date="2018" name="Front. Microbiol.">
        <title>Genome-Wide Analysis of Corynespora cassiicola Leaf Fall Disease Putative Effectors.</title>
        <authorList>
            <person name="Lopez D."/>
            <person name="Ribeiro S."/>
            <person name="Label P."/>
            <person name="Fumanal B."/>
            <person name="Venisse J.S."/>
            <person name="Kohler A."/>
            <person name="de Oliveira R.R."/>
            <person name="Labutti K."/>
            <person name="Lipzen A."/>
            <person name="Lail K."/>
            <person name="Bauer D."/>
            <person name="Ohm R.A."/>
            <person name="Barry K.W."/>
            <person name="Spatafora J."/>
            <person name="Grigoriev I.V."/>
            <person name="Martin F.M."/>
            <person name="Pujade-Renaud V."/>
        </authorList>
    </citation>
    <scope>NUCLEOTIDE SEQUENCE [LARGE SCALE GENOMIC DNA]</scope>
    <source>
        <strain evidence="9 10">Philippines</strain>
    </source>
</reference>
<evidence type="ECO:0000256" key="7">
    <source>
        <dbReference type="SAM" id="Phobius"/>
    </source>
</evidence>
<dbReference type="InterPro" id="IPR049326">
    <property type="entry name" value="Rhodopsin_dom_fungi"/>
</dbReference>
<evidence type="ECO:0000256" key="3">
    <source>
        <dbReference type="ARBA" id="ARBA00022989"/>
    </source>
</evidence>
<dbReference type="GO" id="GO:0016020">
    <property type="term" value="C:membrane"/>
    <property type="evidence" value="ECO:0007669"/>
    <property type="project" value="UniProtKB-SubCell"/>
</dbReference>